<organism evidence="2">
    <name type="scientific">marine sediment metagenome</name>
    <dbReference type="NCBI Taxonomy" id="412755"/>
    <lineage>
        <taxon>unclassified sequences</taxon>
        <taxon>metagenomes</taxon>
        <taxon>ecological metagenomes</taxon>
    </lineage>
</organism>
<dbReference type="SUPFAM" id="SSF159006">
    <property type="entry name" value="YopX-like"/>
    <property type="match status" value="1"/>
</dbReference>
<gene>
    <name evidence="2" type="ORF">S03H2_20078</name>
</gene>
<evidence type="ECO:0000313" key="2">
    <source>
        <dbReference type="EMBL" id="GAH34187.1"/>
    </source>
</evidence>
<dbReference type="EMBL" id="BARU01010547">
    <property type="protein sequence ID" value="GAH34187.1"/>
    <property type="molecule type" value="Genomic_DNA"/>
</dbReference>
<name>X1ENP0_9ZZZZ</name>
<protein>
    <recommendedName>
        <fullName evidence="1">YopX protein domain-containing protein</fullName>
    </recommendedName>
</protein>
<accession>X1ENP0</accession>
<comment type="caution">
    <text evidence="2">The sequence shown here is derived from an EMBL/GenBank/DDBJ whole genome shotgun (WGS) entry which is preliminary data.</text>
</comment>
<dbReference type="Gene3D" id="2.30.30.290">
    <property type="entry name" value="YopX-like domains"/>
    <property type="match status" value="1"/>
</dbReference>
<dbReference type="InterPro" id="IPR019096">
    <property type="entry name" value="YopX_protein"/>
</dbReference>
<dbReference type="Pfam" id="PF09643">
    <property type="entry name" value="YopX"/>
    <property type="match status" value="1"/>
</dbReference>
<proteinExistence type="predicted"/>
<dbReference type="InterPro" id="IPR023385">
    <property type="entry name" value="YopX-like_C"/>
</dbReference>
<dbReference type="AlphaFoldDB" id="X1ENP0"/>
<reference evidence="2" key="1">
    <citation type="journal article" date="2014" name="Front. Microbiol.">
        <title>High frequency of phylogenetically diverse reductive dehalogenase-homologous genes in deep subseafloor sedimentary metagenomes.</title>
        <authorList>
            <person name="Kawai M."/>
            <person name="Futagami T."/>
            <person name="Toyoda A."/>
            <person name="Takaki Y."/>
            <person name="Nishi S."/>
            <person name="Hori S."/>
            <person name="Arai W."/>
            <person name="Tsubouchi T."/>
            <person name="Morono Y."/>
            <person name="Uchiyama I."/>
            <person name="Ito T."/>
            <person name="Fujiyama A."/>
            <person name="Inagaki F."/>
            <person name="Takami H."/>
        </authorList>
    </citation>
    <scope>NUCLEOTIDE SEQUENCE</scope>
    <source>
        <strain evidence="2">Expedition CK06-06</strain>
    </source>
</reference>
<feature type="domain" description="YopX protein" evidence="1">
    <location>
        <begin position="3"/>
        <end position="113"/>
    </location>
</feature>
<sequence length="119" mass="13929">MRKFRVWCEMNNAWARPKCLIDQDGRLFQYRKGDLEPLNPKNHHVQFFTGLLDKSDKEVYVGDIVSDGFHSLPITVNDFHGYRFMWGKDQLYKSIGIDGEIIGNIFEQPGLLKETKYDS</sequence>
<evidence type="ECO:0000259" key="1">
    <source>
        <dbReference type="Pfam" id="PF09643"/>
    </source>
</evidence>